<accession>A0ABW2QM95</accession>
<keyword evidence="2" id="KW-1185">Reference proteome</keyword>
<comment type="caution">
    <text evidence="1">The sequence shown here is derived from an EMBL/GenBank/DDBJ whole genome shotgun (WGS) entry which is preliminary data.</text>
</comment>
<dbReference type="EMBL" id="JBHTCA010000016">
    <property type="protein sequence ID" value="MFC7410555.1"/>
    <property type="molecule type" value="Genomic_DNA"/>
</dbReference>
<evidence type="ECO:0000313" key="1">
    <source>
        <dbReference type="EMBL" id="MFC7410555.1"/>
    </source>
</evidence>
<dbReference type="Proteomes" id="UP001596501">
    <property type="component" value="Unassembled WGS sequence"/>
</dbReference>
<reference evidence="2" key="1">
    <citation type="journal article" date="2019" name="Int. J. Syst. Evol. Microbiol.">
        <title>The Global Catalogue of Microorganisms (GCM) 10K type strain sequencing project: providing services to taxonomists for standard genome sequencing and annotation.</title>
        <authorList>
            <consortium name="The Broad Institute Genomics Platform"/>
            <consortium name="The Broad Institute Genome Sequencing Center for Infectious Disease"/>
            <person name="Wu L."/>
            <person name="Ma J."/>
        </authorList>
    </citation>
    <scope>NUCLEOTIDE SEQUENCE [LARGE SCALE GENOMIC DNA]</scope>
    <source>
        <strain evidence="2">CGMCC 1.12371</strain>
    </source>
</reference>
<organism evidence="1 2">
    <name type="scientific">Hydrogenophaga atypica</name>
    <dbReference type="NCBI Taxonomy" id="249409"/>
    <lineage>
        <taxon>Bacteria</taxon>
        <taxon>Pseudomonadati</taxon>
        <taxon>Pseudomonadota</taxon>
        <taxon>Betaproteobacteria</taxon>
        <taxon>Burkholderiales</taxon>
        <taxon>Comamonadaceae</taxon>
        <taxon>Hydrogenophaga</taxon>
    </lineage>
</organism>
<sequence>MSGFFACHWFDSHRLFGFVDCARLGRLGAARLLGLSVRDIQQGQGHKQSGTTHPFQRPTCCLHHAETLKVKFYVTEYTHEKKRKQYQLLAFTCSKRALRRGPNWLQFAPFW</sequence>
<gene>
    <name evidence="1" type="ORF">ACFQPB_16960</name>
</gene>
<protein>
    <submittedName>
        <fullName evidence="1">Uncharacterized protein</fullName>
    </submittedName>
</protein>
<name>A0ABW2QM95_9BURK</name>
<evidence type="ECO:0000313" key="2">
    <source>
        <dbReference type="Proteomes" id="UP001596501"/>
    </source>
</evidence>
<proteinExistence type="predicted"/>